<dbReference type="Pfam" id="PF00196">
    <property type="entry name" value="GerE"/>
    <property type="match status" value="1"/>
</dbReference>
<keyword evidence="1" id="KW-0547">Nucleotide-binding</keyword>
<dbReference type="InterPro" id="IPR041664">
    <property type="entry name" value="AAA_16"/>
</dbReference>
<comment type="caution">
    <text evidence="4">The sequence shown here is derived from an EMBL/GenBank/DDBJ whole genome shotgun (WGS) entry which is preliminary data.</text>
</comment>
<dbReference type="RefSeq" id="WP_345413050.1">
    <property type="nucleotide sequence ID" value="NZ_BAABGT010000014.1"/>
</dbReference>
<dbReference type="SUPFAM" id="SSF52540">
    <property type="entry name" value="P-loop containing nucleoside triphosphate hydrolases"/>
    <property type="match status" value="1"/>
</dbReference>
<keyword evidence="5" id="KW-1185">Reference proteome</keyword>
<dbReference type="InterPro" id="IPR036388">
    <property type="entry name" value="WH-like_DNA-bd_sf"/>
</dbReference>
<dbReference type="InterPro" id="IPR011990">
    <property type="entry name" value="TPR-like_helical_dom_sf"/>
</dbReference>
<dbReference type="InterPro" id="IPR016032">
    <property type="entry name" value="Sig_transdc_resp-reg_C-effctor"/>
</dbReference>
<evidence type="ECO:0000313" key="5">
    <source>
        <dbReference type="Proteomes" id="UP001501598"/>
    </source>
</evidence>
<keyword evidence="2" id="KW-0067">ATP-binding</keyword>
<accession>A0ABP8RHY9</accession>
<dbReference type="SMART" id="SM00421">
    <property type="entry name" value="HTH_LUXR"/>
    <property type="match status" value="1"/>
</dbReference>
<dbReference type="Pfam" id="PF13191">
    <property type="entry name" value="AAA_16"/>
    <property type="match status" value="1"/>
</dbReference>
<dbReference type="Gene3D" id="1.25.40.10">
    <property type="entry name" value="Tetratricopeptide repeat domain"/>
    <property type="match status" value="1"/>
</dbReference>
<dbReference type="InterPro" id="IPR000792">
    <property type="entry name" value="Tscrpt_reg_LuxR_C"/>
</dbReference>
<dbReference type="InterPro" id="IPR027417">
    <property type="entry name" value="P-loop_NTPase"/>
</dbReference>
<evidence type="ECO:0000256" key="2">
    <source>
        <dbReference type="ARBA" id="ARBA00022840"/>
    </source>
</evidence>
<evidence type="ECO:0000259" key="3">
    <source>
        <dbReference type="PROSITE" id="PS50043"/>
    </source>
</evidence>
<dbReference type="Gene3D" id="3.40.50.300">
    <property type="entry name" value="P-loop containing nucleotide triphosphate hydrolases"/>
    <property type="match status" value="1"/>
</dbReference>
<dbReference type="Proteomes" id="UP001501598">
    <property type="component" value="Unassembled WGS sequence"/>
</dbReference>
<dbReference type="PROSITE" id="PS00622">
    <property type="entry name" value="HTH_LUXR_1"/>
    <property type="match status" value="1"/>
</dbReference>
<dbReference type="SUPFAM" id="SSF48452">
    <property type="entry name" value="TPR-like"/>
    <property type="match status" value="1"/>
</dbReference>
<evidence type="ECO:0000313" key="4">
    <source>
        <dbReference type="EMBL" id="GAA4538852.1"/>
    </source>
</evidence>
<evidence type="ECO:0000256" key="1">
    <source>
        <dbReference type="ARBA" id="ARBA00022741"/>
    </source>
</evidence>
<dbReference type="PANTHER" id="PTHR16305:SF35">
    <property type="entry name" value="TRANSCRIPTIONAL ACTIVATOR DOMAIN"/>
    <property type="match status" value="1"/>
</dbReference>
<proteinExistence type="predicted"/>
<feature type="domain" description="HTH luxR-type" evidence="3">
    <location>
        <begin position="837"/>
        <end position="902"/>
    </location>
</feature>
<dbReference type="PRINTS" id="PR00038">
    <property type="entry name" value="HTHLUXR"/>
</dbReference>
<sequence>MSSGLIGRESEAARLRALVRAPGPRFVLVEGEAGIGKTALVRAVADGVARVRWCHAAEDGGQAFALWRQLTPEIRPEETGDRFALLAAVREVLADGCLLVLDDVQWTDEPSLSLLRALLRDPGCRGLVCCATRRTGEAGAGWERIGPELAGGPEVDRLVLGGLPDEPAAALVLSAGGDLDPGTVDRAVRAGGGNPLYLRELARAAGGSWGSVGELIAARVRRLGPPVQRLVRAASLLAEDVELTVVARLLDEPVVACLPAVTAALGAGLLTDSGAGRFRFAHGLVRTVLAAQTPLQEAVVLHLRAAEALEDLHRGDLAQVSADIARHRVAVAVAGDRGPAVAWSRRAAQDATRALAHEEAARWYATALECGAASLDLADRAELHLAQGAAEAAAGRFTAALAACRTAVDLAEECGRGDLVADAALTLEAVGSTDRDRTVERWCERALESLDAREASVGASASGEVALRARLLARLAETRFYRGDTAGARAPAARALTLAEDGADPDALVAALRANQLTHSGPEHSAVRAELAARMTALGERLRRPSVEMWGRLWTVDRLWEQGDLAGIEAELTRLRWCVEQQRSPLADWHLLVARAALAQARGELSTALELGQNAVRLVAGTGHPAAAGAWQSLLVAVGHHLGFPPAEVSGLDPGSGDVGEARATLFTRLGPALALTDAGRLDEAAHHYRLAGPPRDWEVPPYFTVLAYAVGAMVAVPLDLRADVAWFRETLSRFAGGHVVGGGGPAGYQGPVDLVLGRCAAVLDDLDAAADLLTSALATAERIGAPAVAVEAACELAAVRLRRREPDAARALLSRVRPAAERMGMVPWTARIDGLLGGTAGPLTAREREVAGLVALGRSNREIARELVLSERTVGNHVQHILTKLGFANRSQIAAWVAARG</sequence>
<gene>
    <name evidence="4" type="ORF">GCM10023175_09370</name>
</gene>
<dbReference type="PANTHER" id="PTHR16305">
    <property type="entry name" value="TESTICULAR SOLUBLE ADENYLYL CYCLASE"/>
    <property type="match status" value="1"/>
</dbReference>
<dbReference type="PROSITE" id="PS50043">
    <property type="entry name" value="HTH_LUXR_2"/>
    <property type="match status" value="1"/>
</dbReference>
<dbReference type="SUPFAM" id="SSF46894">
    <property type="entry name" value="C-terminal effector domain of the bipartite response regulators"/>
    <property type="match status" value="1"/>
</dbReference>
<dbReference type="EMBL" id="BAABGT010000014">
    <property type="protein sequence ID" value="GAA4538852.1"/>
    <property type="molecule type" value="Genomic_DNA"/>
</dbReference>
<name>A0ABP8RHY9_9PSEU</name>
<dbReference type="Gene3D" id="1.10.10.10">
    <property type="entry name" value="Winged helix-like DNA-binding domain superfamily/Winged helix DNA-binding domain"/>
    <property type="match status" value="1"/>
</dbReference>
<dbReference type="CDD" id="cd06170">
    <property type="entry name" value="LuxR_C_like"/>
    <property type="match status" value="1"/>
</dbReference>
<reference evidence="5" key="1">
    <citation type="journal article" date="2019" name="Int. J. Syst. Evol. Microbiol.">
        <title>The Global Catalogue of Microorganisms (GCM) 10K type strain sequencing project: providing services to taxonomists for standard genome sequencing and annotation.</title>
        <authorList>
            <consortium name="The Broad Institute Genomics Platform"/>
            <consortium name="The Broad Institute Genome Sequencing Center for Infectious Disease"/>
            <person name="Wu L."/>
            <person name="Ma J."/>
        </authorList>
    </citation>
    <scope>NUCLEOTIDE SEQUENCE [LARGE SCALE GENOMIC DNA]</scope>
    <source>
        <strain evidence="5">JCM 17906</strain>
    </source>
</reference>
<organism evidence="4 5">
    <name type="scientific">Pseudonocardia xishanensis</name>
    <dbReference type="NCBI Taxonomy" id="630995"/>
    <lineage>
        <taxon>Bacteria</taxon>
        <taxon>Bacillati</taxon>
        <taxon>Actinomycetota</taxon>
        <taxon>Actinomycetes</taxon>
        <taxon>Pseudonocardiales</taxon>
        <taxon>Pseudonocardiaceae</taxon>
        <taxon>Pseudonocardia</taxon>
    </lineage>
</organism>
<protein>
    <submittedName>
        <fullName evidence="4">AAA family ATPase</fullName>
    </submittedName>
</protein>